<dbReference type="SMART" id="SM00279">
    <property type="entry name" value="HhH2"/>
    <property type="match status" value="1"/>
</dbReference>
<dbReference type="CDD" id="cd09898">
    <property type="entry name" value="H3TH_53EXO"/>
    <property type="match status" value="1"/>
</dbReference>
<dbReference type="OrthoDB" id="9806424at2"/>
<comment type="similarity">
    <text evidence="1 19">Belongs to the DNA polymerase type-A family.</text>
</comment>
<evidence type="ECO:0000259" key="22">
    <source>
        <dbReference type="SMART" id="SM00475"/>
    </source>
</evidence>
<dbReference type="SMART" id="SM00474">
    <property type="entry name" value="35EXOc"/>
    <property type="match status" value="1"/>
</dbReference>
<sequence length="968" mass="107286">MSSPQIPNQPFILVDGSSYLFRAYYAPPHLTNSAGEPTGAIYGVVNMLRSLLNQYHPTHMAVVFDAKGTTFRNDMYAEYKANRPPMPDDLRSQIKPLHAIIRAMGLPLISIEGVEADDVIGTLAQQAAQEGRTTLISTGDKDMAQLVNEHVILINTMTNTVLDEAAVPEKYGVRPDQMIDFLALMGDSSDNIPGLPGVGEKTALAMLAGMDSIENMLANPDKVAELSFRGAKTMPAKLKEHRDILLLSKELATIKLDVELDLKPEQLILAEPDDERLAELYKQCEFRRWLGELLEKGEQSAEHAGAGHAAKALETGMDKAEGVNGNGKDKDARDANSAANATSSAASAGNAAENSTALAPIDRSRYVTITDKDTFSDWLKRLQQADYFAIDTETTSIDYMEAELVGISFAVAPGEAAYVPLMHQDLDGSQQLDRDWVLAQMKPLLEDAKPQKIGQHIKYDMHVFRRYGIRVRGIFNDTMLASYVLNSTSSRHDMDTLSLQHLGHKTIAYEDVAGKGSKQKRFDEVSIAQAAPYAAEDADITLRLHEVLWPRVLAEGRLQEVLRELELPLIPILAMMERRGVQVDADQLAKQSQEITKELAEIEKDAFEIAGEPFNLNSTKQLQSILFEQLGLPVKKKTPKGAPSTAEEVLQELALDYPLPDLILRHRGLAKLKSTYTDKLPRMIKAQTGRIHTSYHQAVTATGRLSSTDPNLQNIPIRNEAGRRVRKAFIAPQGYKVVAIDYSQIELRIMAHLSQSKGLLEAFARGRDIHKATAAEVFSVPLEEVTSEQRRRAKAVNFGLIYGMSAFGLARQLDISRNDAQHYMNVYFERFPGVQDYMERTRKQASAQGYVETIFGRRLYLPEINARNAMRRNAAERAAINAPMQGSAADIMKKAMLDVAAWLKDPSNVAEGDVFLTMQVHDELVFEIRADKVDTYVPKLVAVMEQAVTLDVPLIADAGIGDNWDEAH</sequence>
<dbReference type="EMBL" id="PIPI01000006">
    <property type="protein sequence ID" value="RUO19193.1"/>
    <property type="molecule type" value="Genomic_DNA"/>
</dbReference>
<dbReference type="InterPro" id="IPR036397">
    <property type="entry name" value="RNaseH_sf"/>
</dbReference>
<dbReference type="GO" id="GO:0003887">
    <property type="term" value="F:DNA-directed DNA polymerase activity"/>
    <property type="evidence" value="ECO:0007669"/>
    <property type="project" value="UniProtKB-UniRule"/>
</dbReference>
<dbReference type="SUPFAM" id="SSF56672">
    <property type="entry name" value="DNA/RNA polymerases"/>
    <property type="match status" value="1"/>
</dbReference>
<evidence type="ECO:0000256" key="16">
    <source>
        <dbReference type="ARBA" id="ARBA00023204"/>
    </source>
</evidence>
<dbReference type="Gene3D" id="3.30.420.10">
    <property type="entry name" value="Ribonuclease H-like superfamily/Ribonuclease H"/>
    <property type="match status" value="1"/>
</dbReference>
<dbReference type="GO" id="GO:0008408">
    <property type="term" value="F:3'-5' exonuclease activity"/>
    <property type="evidence" value="ECO:0007669"/>
    <property type="project" value="UniProtKB-UniRule"/>
</dbReference>
<dbReference type="EC" id="2.7.7.7" evidence="3 18"/>
<dbReference type="Gene3D" id="3.40.50.1010">
    <property type="entry name" value="5'-nuclease"/>
    <property type="match status" value="1"/>
</dbReference>
<organism evidence="24 25">
    <name type="scientific">Aliidiomarina haloalkalitolerans</name>
    <dbReference type="NCBI Taxonomy" id="859059"/>
    <lineage>
        <taxon>Bacteria</taxon>
        <taxon>Pseudomonadati</taxon>
        <taxon>Pseudomonadota</taxon>
        <taxon>Gammaproteobacteria</taxon>
        <taxon>Alteromonadales</taxon>
        <taxon>Idiomarinaceae</taxon>
        <taxon>Aliidiomarina</taxon>
    </lineage>
</organism>
<dbReference type="PRINTS" id="PR00868">
    <property type="entry name" value="DNAPOLI"/>
</dbReference>
<keyword evidence="25" id="KW-1185">Reference proteome</keyword>
<dbReference type="FunFam" id="1.20.1060.10:FF:000001">
    <property type="entry name" value="DNA polymerase I"/>
    <property type="match status" value="1"/>
</dbReference>
<dbReference type="CDD" id="cd09859">
    <property type="entry name" value="PIN_53EXO"/>
    <property type="match status" value="1"/>
</dbReference>
<dbReference type="PANTHER" id="PTHR10133:SF27">
    <property type="entry name" value="DNA POLYMERASE NU"/>
    <property type="match status" value="1"/>
</dbReference>
<dbReference type="InterPro" id="IPR020046">
    <property type="entry name" value="5-3_exonucl_a-hlix_arch_N"/>
</dbReference>
<evidence type="ECO:0000256" key="15">
    <source>
        <dbReference type="ARBA" id="ARBA00023125"/>
    </source>
</evidence>
<feature type="compositionally biased region" description="Basic and acidic residues" evidence="20">
    <location>
        <begin position="319"/>
        <end position="334"/>
    </location>
</feature>
<keyword evidence="10 19" id="KW-0227">DNA damage</keyword>
<evidence type="ECO:0000256" key="7">
    <source>
        <dbReference type="ARBA" id="ARBA00022705"/>
    </source>
</evidence>
<evidence type="ECO:0000256" key="6">
    <source>
        <dbReference type="ARBA" id="ARBA00022695"/>
    </source>
</evidence>
<dbReference type="InterPro" id="IPR029060">
    <property type="entry name" value="PIN-like_dom_sf"/>
</dbReference>
<evidence type="ECO:0000259" key="23">
    <source>
        <dbReference type="SMART" id="SM00482"/>
    </source>
</evidence>
<proteinExistence type="inferred from homology"/>
<dbReference type="RefSeq" id="WP_126793359.1">
    <property type="nucleotide sequence ID" value="NZ_PIPI01000006.1"/>
</dbReference>
<evidence type="ECO:0000256" key="18">
    <source>
        <dbReference type="NCBIfam" id="TIGR00593"/>
    </source>
</evidence>
<feature type="domain" description="5'-3' exonuclease" evidence="22">
    <location>
        <begin position="9"/>
        <end position="270"/>
    </location>
</feature>
<feature type="domain" description="3'-5' exonuclease" evidence="21">
    <location>
        <begin position="366"/>
        <end position="553"/>
    </location>
</feature>
<dbReference type="SUPFAM" id="SSF53098">
    <property type="entry name" value="Ribonuclease H-like"/>
    <property type="match status" value="1"/>
</dbReference>
<evidence type="ECO:0000256" key="4">
    <source>
        <dbReference type="ARBA" id="ARBA00020311"/>
    </source>
</evidence>
<keyword evidence="5 19" id="KW-0808">Transferase</keyword>
<name>A0A432VS51_9GAMM</name>
<keyword evidence="7 19" id="KW-0235">DNA replication</keyword>
<evidence type="ECO:0000256" key="5">
    <source>
        <dbReference type="ARBA" id="ARBA00022679"/>
    </source>
</evidence>
<keyword evidence="6 19" id="KW-0548">Nucleotidyltransferase</keyword>
<dbReference type="InterPro" id="IPR043502">
    <property type="entry name" value="DNA/RNA_pol_sf"/>
</dbReference>
<accession>A0A432VS51</accession>
<dbReference type="GO" id="GO:0003677">
    <property type="term" value="F:DNA binding"/>
    <property type="evidence" value="ECO:0007669"/>
    <property type="project" value="UniProtKB-UniRule"/>
</dbReference>
<dbReference type="NCBIfam" id="TIGR00593">
    <property type="entry name" value="pola"/>
    <property type="match status" value="1"/>
</dbReference>
<dbReference type="AlphaFoldDB" id="A0A432VS51"/>
<dbReference type="Pfam" id="PF00476">
    <property type="entry name" value="DNA_pol_A"/>
    <property type="match status" value="1"/>
</dbReference>
<evidence type="ECO:0000256" key="2">
    <source>
        <dbReference type="ARBA" id="ARBA00011541"/>
    </source>
</evidence>
<evidence type="ECO:0000313" key="24">
    <source>
        <dbReference type="EMBL" id="RUO19193.1"/>
    </source>
</evidence>
<feature type="compositionally biased region" description="Low complexity" evidence="20">
    <location>
        <begin position="335"/>
        <end position="354"/>
    </location>
</feature>
<dbReference type="GO" id="GO:0006302">
    <property type="term" value="P:double-strand break repair"/>
    <property type="evidence" value="ECO:0007669"/>
    <property type="project" value="TreeGrafter"/>
</dbReference>
<dbReference type="CDD" id="cd06139">
    <property type="entry name" value="DNA_polA_I_Ecoli_like_exo"/>
    <property type="match status" value="1"/>
</dbReference>
<keyword evidence="11 19" id="KW-0378">Hydrolase</keyword>
<keyword evidence="12 19" id="KW-0269">Exonuclease</keyword>
<evidence type="ECO:0000256" key="13">
    <source>
        <dbReference type="ARBA" id="ARBA00022932"/>
    </source>
</evidence>
<evidence type="ECO:0000256" key="1">
    <source>
        <dbReference type="ARBA" id="ARBA00007705"/>
    </source>
</evidence>
<dbReference type="InterPro" id="IPR036279">
    <property type="entry name" value="5-3_exonuclease_C_sf"/>
</dbReference>
<evidence type="ECO:0000256" key="12">
    <source>
        <dbReference type="ARBA" id="ARBA00022839"/>
    </source>
</evidence>
<dbReference type="Gene3D" id="1.10.150.20">
    <property type="entry name" value="5' to 3' exonuclease, C-terminal subdomain"/>
    <property type="match status" value="2"/>
</dbReference>
<dbReference type="CDD" id="cd08637">
    <property type="entry name" value="DNA_pol_A_pol_I_C"/>
    <property type="match status" value="1"/>
</dbReference>
<dbReference type="SMART" id="SM00482">
    <property type="entry name" value="POLAc"/>
    <property type="match status" value="1"/>
</dbReference>
<gene>
    <name evidence="19" type="primary">polA</name>
    <name evidence="24" type="ORF">CWE06_09165</name>
</gene>
<protein>
    <recommendedName>
        <fullName evidence="4 18">DNA polymerase I</fullName>
        <ecNumber evidence="3 18">2.7.7.7</ecNumber>
    </recommendedName>
</protein>
<comment type="function">
    <text evidence="19">In addition to polymerase activity, this DNA polymerase exhibits 3'-5' and 5'-3' exonuclease activity.</text>
</comment>
<keyword evidence="15 19" id="KW-0238">DNA-binding</keyword>
<dbReference type="Pfam" id="PF02739">
    <property type="entry name" value="5_3_exonuc_N"/>
    <property type="match status" value="1"/>
</dbReference>
<dbReference type="SUPFAM" id="SSF88723">
    <property type="entry name" value="PIN domain-like"/>
    <property type="match status" value="1"/>
</dbReference>
<dbReference type="GO" id="GO:0006261">
    <property type="term" value="P:DNA-templated DNA replication"/>
    <property type="evidence" value="ECO:0007669"/>
    <property type="project" value="UniProtKB-UniRule"/>
</dbReference>
<evidence type="ECO:0000256" key="14">
    <source>
        <dbReference type="ARBA" id="ARBA00022958"/>
    </source>
</evidence>
<evidence type="ECO:0000313" key="25">
    <source>
        <dbReference type="Proteomes" id="UP000288212"/>
    </source>
</evidence>
<dbReference type="FunFam" id="1.10.150.20:FF:000002">
    <property type="entry name" value="DNA polymerase I"/>
    <property type="match status" value="1"/>
</dbReference>
<keyword evidence="13 19" id="KW-0239">DNA-directed DNA polymerase</keyword>
<dbReference type="InterPro" id="IPR008918">
    <property type="entry name" value="HhH2"/>
</dbReference>
<reference evidence="24 25" key="1">
    <citation type="journal article" date="2011" name="Front. Microbiol.">
        <title>Genomic signatures of strain selection and enhancement in Bacillus atrophaeus var. globigii, a historical biowarfare simulant.</title>
        <authorList>
            <person name="Gibbons H.S."/>
            <person name="Broomall S.M."/>
            <person name="McNew L.A."/>
            <person name="Daligault H."/>
            <person name="Chapman C."/>
            <person name="Bruce D."/>
            <person name="Karavis M."/>
            <person name="Krepps M."/>
            <person name="McGregor P.A."/>
            <person name="Hong C."/>
            <person name="Park K.H."/>
            <person name="Akmal A."/>
            <person name="Feldman A."/>
            <person name="Lin J.S."/>
            <person name="Chang W.E."/>
            <person name="Higgs B.W."/>
            <person name="Demirev P."/>
            <person name="Lindquist J."/>
            <person name="Liem A."/>
            <person name="Fochler E."/>
            <person name="Read T.D."/>
            <person name="Tapia R."/>
            <person name="Johnson S."/>
            <person name="Bishop-Lilly K.A."/>
            <person name="Detter C."/>
            <person name="Han C."/>
            <person name="Sozhamannan S."/>
            <person name="Rosenzweig C.N."/>
            <person name="Skowronski E.W."/>
        </authorList>
    </citation>
    <scope>NUCLEOTIDE SEQUENCE [LARGE SCALE GENOMIC DNA]</scope>
    <source>
        <strain evidence="24 25">AK5</strain>
    </source>
</reference>
<dbReference type="SUPFAM" id="SSF47807">
    <property type="entry name" value="5' to 3' exonuclease, C-terminal subdomain"/>
    <property type="match status" value="1"/>
</dbReference>
<evidence type="ECO:0000256" key="19">
    <source>
        <dbReference type="RuleBase" id="RU004460"/>
    </source>
</evidence>
<dbReference type="Gene3D" id="1.20.1060.10">
    <property type="entry name" value="Taq DNA Polymerase, Chain T, domain 4"/>
    <property type="match status" value="1"/>
</dbReference>
<evidence type="ECO:0000256" key="9">
    <source>
        <dbReference type="ARBA" id="ARBA00022759"/>
    </source>
</evidence>
<feature type="domain" description="DNA-directed DNA polymerase family A palm" evidence="23">
    <location>
        <begin position="722"/>
        <end position="932"/>
    </location>
</feature>
<dbReference type="Gene3D" id="3.30.70.370">
    <property type="match status" value="1"/>
</dbReference>
<dbReference type="NCBIfam" id="NF004397">
    <property type="entry name" value="PRK05755.1"/>
    <property type="match status" value="1"/>
</dbReference>
<dbReference type="Proteomes" id="UP000288212">
    <property type="component" value="Unassembled WGS sequence"/>
</dbReference>
<dbReference type="InterPro" id="IPR002562">
    <property type="entry name" value="3'-5'_exonuclease_dom"/>
</dbReference>
<dbReference type="PANTHER" id="PTHR10133">
    <property type="entry name" value="DNA POLYMERASE I"/>
    <property type="match status" value="1"/>
</dbReference>
<keyword evidence="9" id="KW-0255">Endonuclease</keyword>
<comment type="subunit">
    <text evidence="2">Single-chain monomer with multiple functions.</text>
</comment>
<dbReference type="Pfam" id="PF01612">
    <property type="entry name" value="DNA_pol_A_exo1"/>
    <property type="match status" value="1"/>
</dbReference>
<evidence type="ECO:0000256" key="20">
    <source>
        <dbReference type="SAM" id="MobiDB-lite"/>
    </source>
</evidence>
<feature type="region of interest" description="Disordered" evidence="20">
    <location>
        <begin position="319"/>
        <end position="354"/>
    </location>
</feature>
<dbReference type="InterPro" id="IPR018320">
    <property type="entry name" value="DNA_polymerase_1"/>
</dbReference>
<keyword evidence="8" id="KW-0540">Nuclease</keyword>
<dbReference type="InterPro" id="IPR001098">
    <property type="entry name" value="DNA-dir_DNA_pol_A_palm_dom"/>
</dbReference>
<dbReference type="InterPro" id="IPR002421">
    <property type="entry name" value="5-3_exonuclease"/>
</dbReference>
<keyword evidence="16 19" id="KW-0234">DNA repair</keyword>
<dbReference type="InterPro" id="IPR002298">
    <property type="entry name" value="DNA_polymerase_A"/>
</dbReference>
<dbReference type="GO" id="GO:0004519">
    <property type="term" value="F:endonuclease activity"/>
    <property type="evidence" value="ECO:0007669"/>
    <property type="project" value="UniProtKB-KW"/>
</dbReference>
<dbReference type="GO" id="GO:0008409">
    <property type="term" value="F:5'-3' exonuclease activity"/>
    <property type="evidence" value="ECO:0007669"/>
    <property type="project" value="UniProtKB-UniRule"/>
</dbReference>
<evidence type="ECO:0000256" key="11">
    <source>
        <dbReference type="ARBA" id="ARBA00022801"/>
    </source>
</evidence>
<dbReference type="InterPro" id="IPR020045">
    <property type="entry name" value="DNA_polI_H3TH"/>
</dbReference>
<dbReference type="InterPro" id="IPR012337">
    <property type="entry name" value="RNaseH-like_sf"/>
</dbReference>
<evidence type="ECO:0000256" key="8">
    <source>
        <dbReference type="ARBA" id="ARBA00022722"/>
    </source>
</evidence>
<dbReference type="InterPro" id="IPR019760">
    <property type="entry name" value="DNA-dir_DNA_pol_A_CS"/>
</dbReference>
<evidence type="ECO:0000256" key="17">
    <source>
        <dbReference type="ARBA" id="ARBA00049244"/>
    </source>
</evidence>
<dbReference type="Pfam" id="PF01367">
    <property type="entry name" value="5_3_exonuc"/>
    <property type="match status" value="1"/>
</dbReference>
<comment type="caution">
    <text evidence="24">The sequence shown here is derived from an EMBL/GenBank/DDBJ whole genome shotgun (WGS) entry which is preliminary data.</text>
</comment>
<dbReference type="FunFam" id="3.30.420.10:FF:000026">
    <property type="entry name" value="DNA polymerase I"/>
    <property type="match status" value="1"/>
</dbReference>
<evidence type="ECO:0000256" key="10">
    <source>
        <dbReference type="ARBA" id="ARBA00022763"/>
    </source>
</evidence>
<dbReference type="FunFam" id="3.40.50.1010:FF:000001">
    <property type="entry name" value="DNA polymerase I"/>
    <property type="match status" value="1"/>
</dbReference>
<evidence type="ECO:0000256" key="3">
    <source>
        <dbReference type="ARBA" id="ARBA00012417"/>
    </source>
</evidence>
<keyword evidence="14" id="KW-0630">Potassium</keyword>
<dbReference type="FunFam" id="1.10.150.20:FF:000003">
    <property type="entry name" value="DNA polymerase I"/>
    <property type="match status" value="1"/>
</dbReference>
<evidence type="ECO:0000259" key="21">
    <source>
        <dbReference type="SMART" id="SM00474"/>
    </source>
</evidence>
<dbReference type="SMART" id="SM00475">
    <property type="entry name" value="53EXOc"/>
    <property type="match status" value="1"/>
</dbReference>
<dbReference type="PROSITE" id="PS00447">
    <property type="entry name" value="DNA_POLYMERASE_A"/>
    <property type="match status" value="1"/>
</dbReference>
<comment type="catalytic activity">
    <reaction evidence="17 19">
        <text>DNA(n) + a 2'-deoxyribonucleoside 5'-triphosphate = DNA(n+1) + diphosphate</text>
        <dbReference type="Rhea" id="RHEA:22508"/>
        <dbReference type="Rhea" id="RHEA-COMP:17339"/>
        <dbReference type="Rhea" id="RHEA-COMP:17340"/>
        <dbReference type="ChEBI" id="CHEBI:33019"/>
        <dbReference type="ChEBI" id="CHEBI:61560"/>
        <dbReference type="ChEBI" id="CHEBI:173112"/>
        <dbReference type="EC" id="2.7.7.7"/>
    </reaction>
</comment>